<dbReference type="KEGG" id="psoj:PHYSODRAFT_411938"/>
<feature type="region of interest" description="Disordered" evidence="1">
    <location>
        <begin position="1"/>
        <end position="20"/>
    </location>
</feature>
<evidence type="ECO:0000256" key="1">
    <source>
        <dbReference type="SAM" id="MobiDB-lite"/>
    </source>
</evidence>
<feature type="non-terminal residue" evidence="2">
    <location>
        <position position="133"/>
    </location>
</feature>
<dbReference type="GeneID" id="20651721"/>
<accession>G4Z652</accession>
<dbReference type="InParanoid" id="G4Z652"/>
<dbReference type="OMA" id="PYYYELS"/>
<feature type="non-terminal residue" evidence="2">
    <location>
        <position position="1"/>
    </location>
</feature>
<reference evidence="2 3" key="1">
    <citation type="journal article" date="2006" name="Science">
        <title>Phytophthora genome sequences uncover evolutionary origins and mechanisms of pathogenesis.</title>
        <authorList>
            <person name="Tyler B.M."/>
            <person name="Tripathy S."/>
            <person name="Zhang X."/>
            <person name="Dehal P."/>
            <person name="Jiang R.H."/>
            <person name="Aerts A."/>
            <person name="Arredondo F.D."/>
            <person name="Baxter L."/>
            <person name="Bensasson D."/>
            <person name="Beynon J.L."/>
            <person name="Chapman J."/>
            <person name="Damasceno C.M."/>
            <person name="Dorrance A.E."/>
            <person name="Dou D."/>
            <person name="Dickerman A.W."/>
            <person name="Dubchak I.L."/>
            <person name="Garbelotto M."/>
            <person name="Gijzen M."/>
            <person name="Gordon S.G."/>
            <person name="Govers F."/>
            <person name="Grunwald N.J."/>
            <person name="Huang W."/>
            <person name="Ivors K.L."/>
            <person name="Jones R.W."/>
            <person name="Kamoun S."/>
            <person name="Krampis K."/>
            <person name="Lamour K.H."/>
            <person name="Lee M.K."/>
            <person name="McDonald W.H."/>
            <person name="Medina M."/>
            <person name="Meijer H.J."/>
            <person name="Nordberg E.K."/>
            <person name="Maclean D.J."/>
            <person name="Ospina-Giraldo M.D."/>
            <person name="Morris P.F."/>
            <person name="Phuntumart V."/>
            <person name="Putnam N.H."/>
            <person name="Rash S."/>
            <person name="Rose J.K."/>
            <person name="Sakihama Y."/>
            <person name="Salamov A.A."/>
            <person name="Savidor A."/>
            <person name="Scheuring C.F."/>
            <person name="Smith B.M."/>
            <person name="Sobral B.W."/>
            <person name="Terry A."/>
            <person name="Torto-Alalibo T.A."/>
            <person name="Win J."/>
            <person name="Xu Z."/>
            <person name="Zhang H."/>
            <person name="Grigoriev I.V."/>
            <person name="Rokhsar D.S."/>
            <person name="Boore J.L."/>
        </authorList>
    </citation>
    <scope>NUCLEOTIDE SEQUENCE [LARGE SCALE GENOMIC DNA]</scope>
    <source>
        <strain evidence="2 3">P6497</strain>
    </source>
</reference>
<keyword evidence="3" id="KW-1185">Reference proteome</keyword>
<sequence>AEPTKIKRVSWTKDGKNGGPSSLDVLVTWVGSGESYQLWLDGRGKSDGKHRQALQEITSELENAGLTPRSDSSVKGKITSLEKQYAAATEWLKEKSIEPKDVLSGKAGSDVLEEILDKCPYYQKFMPVFGEVP</sequence>
<dbReference type="Proteomes" id="UP000002640">
    <property type="component" value="Unassembled WGS sequence"/>
</dbReference>
<evidence type="ECO:0000313" key="2">
    <source>
        <dbReference type="EMBL" id="EGZ20973.1"/>
    </source>
</evidence>
<dbReference type="PANTHER" id="PTHR33324">
    <property type="entry name" value="EXPRESSED PROTEIN"/>
    <property type="match status" value="1"/>
</dbReference>
<name>G4Z652_PHYSP</name>
<protein>
    <submittedName>
        <fullName evidence="2">Uncharacterized protein</fullName>
    </submittedName>
</protein>
<gene>
    <name evidence="2" type="ORF">PHYSODRAFT_411938</name>
</gene>
<feature type="compositionally biased region" description="Basic residues" evidence="1">
    <location>
        <begin position="1"/>
        <end position="10"/>
    </location>
</feature>
<organism evidence="2 3">
    <name type="scientific">Phytophthora sojae (strain P6497)</name>
    <name type="common">Soybean stem and root rot agent</name>
    <name type="synonym">Phytophthora megasperma f. sp. glycines</name>
    <dbReference type="NCBI Taxonomy" id="1094619"/>
    <lineage>
        <taxon>Eukaryota</taxon>
        <taxon>Sar</taxon>
        <taxon>Stramenopiles</taxon>
        <taxon>Oomycota</taxon>
        <taxon>Peronosporomycetes</taxon>
        <taxon>Peronosporales</taxon>
        <taxon>Peronosporaceae</taxon>
        <taxon>Phytophthora</taxon>
    </lineage>
</organism>
<proteinExistence type="predicted"/>
<dbReference type="PANTHER" id="PTHR33324:SF2">
    <property type="entry name" value="MYB_SANT-LIKE DNA-BINDING DOMAIN-CONTAINING PROTEIN"/>
    <property type="match status" value="1"/>
</dbReference>
<dbReference type="RefSeq" id="XP_009523690.1">
    <property type="nucleotide sequence ID" value="XM_009525395.1"/>
</dbReference>
<dbReference type="EMBL" id="JH159153">
    <property type="protein sequence ID" value="EGZ20973.1"/>
    <property type="molecule type" value="Genomic_DNA"/>
</dbReference>
<dbReference type="AlphaFoldDB" id="G4Z652"/>
<evidence type="ECO:0000313" key="3">
    <source>
        <dbReference type="Proteomes" id="UP000002640"/>
    </source>
</evidence>